<evidence type="ECO:0000259" key="2">
    <source>
        <dbReference type="Pfam" id="PF02517"/>
    </source>
</evidence>
<feature type="transmembrane region" description="Helical" evidence="1">
    <location>
        <begin position="139"/>
        <end position="158"/>
    </location>
</feature>
<sequence length="214" mass="24886">MILLKMKITLKFLLLLIVVKIFFLAIIFVCVDNSWIDIPMNHSKAELRQRTGFYMLILVGLLGPFLEECMFRLPLVAKPINFSISGTIIFLYLYSFYTGVELDSLDFFGQRLLLSSVLFILIYGFCNKYSAQLEMLWKNYKIITIVLMSFLFAIFHLLNYDSKSLSFLSGLVVVVPYFISGLIYSHVRLNYNFRLVILIHMLFNGMGLVLTYLF</sequence>
<dbReference type="GO" id="GO:0080120">
    <property type="term" value="P:CAAX-box protein maturation"/>
    <property type="evidence" value="ECO:0007669"/>
    <property type="project" value="UniProtKB-ARBA"/>
</dbReference>
<comment type="caution">
    <text evidence="3">The sequence shown here is derived from an EMBL/GenBank/DDBJ whole genome shotgun (WGS) entry which is preliminary data.</text>
</comment>
<keyword evidence="3" id="KW-0378">Hydrolase</keyword>
<evidence type="ECO:0000313" key="3">
    <source>
        <dbReference type="EMBL" id="MTG99270.1"/>
    </source>
</evidence>
<dbReference type="OrthoDB" id="1443867at2"/>
<keyword evidence="4" id="KW-1185">Reference proteome</keyword>
<accession>A0A6I3LPL4</accession>
<dbReference type="InterPro" id="IPR003675">
    <property type="entry name" value="Rce1/LyrA-like_dom"/>
</dbReference>
<feature type="transmembrane region" description="Helical" evidence="1">
    <location>
        <begin position="109"/>
        <end position="127"/>
    </location>
</feature>
<evidence type="ECO:0000313" key="4">
    <source>
        <dbReference type="Proteomes" id="UP000438760"/>
    </source>
</evidence>
<keyword evidence="3" id="KW-0482">Metalloprotease</keyword>
<feature type="transmembrane region" description="Helical" evidence="1">
    <location>
        <begin position="191"/>
        <end position="213"/>
    </location>
</feature>
<evidence type="ECO:0000256" key="1">
    <source>
        <dbReference type="SAM" id="Phobius"/>
    </source>
</evidence>
<feature type="transmembrane region" description="Helical" evidence="1">
    <location>
        <begin position="51"/>
        <end position="67"/>
    </location>
</feature>
<protein>
    <submittedName>
        <fullName evidence="3">CPBP family intramembrane metalloprotease</fullName>
    </submittedName>
</protein>
<keyword evidence="1" id="KW-0812">Transmembrane</keyword>
<feature type="transmembrane region" description="Helical" evidence="1">
    <location>
        <begin position="164"/>
        <end position="184"/>
    </location>
</feature>
<feature type="domain" description="CAAX prenyl protease 2/Lysostaphin resistance protein A-like" evidence="2">
    <location>
        <begin position="53"/>
        <end position="206"/>
    </location>
</feature>
<dbReference type="GO" id="GO:0006508">
    <property type="term" value="P:proteolysis"/>
    <property type="evidence" value="ECO:0007669"/>
    <property type="project" value="UniProtKB-KW"/>
</dbReference>
<dbReference type="GO" id="GO:0008237">
    <property type="term" value="F:metallopeptidase activity"/>
    <property type="evidence" value="ECO:0007669"/>
    <property type="project" value="UniProtKB-KW"/>
</dbReference>
<proteinExistence type="predicted"/>
<name>A0A6I3LPL4_9FLAO</name>
<keyword evidence="1" id="KW-1133">Transmembrane helix</keyword>
<dbReference type="Pfam" id="PF02517">
    <property type="entry name" value="Rce1-like"/>
    <property type="match status" value="1"/>
</dbReference>
<reference evidence="3 4" key="1">
    <citation type="submission" date="2019-11" db="EMBL/GenBank/DDBJ databases">
        <title>Genome of Strain BIT-d1.</title>
        <authorList>
            <person name="Yang Y."/>
        </authorList>
    </citation>
    <scope>NUCLEOTIDE SEQUENCE [LARGE SCALE GENOMIC DNA]</scope>
    <source>
        <strain evidence="3 4">BIT-d1</strain>
    </source>
</reference>
<feature type="transmembrane region" description="Helical" evidence="1">
    <location>
        <begin position="79"/>
        <end position="97"/>
    </location>
</feature>
<dbReference type="GO" id="GO:0004175">
    <property type="term" value="F:endopeptidase activity"/>
    <property type="evidence" value="ECO:0007669"/>
    <property type="project" value="UniProtKB-ARBA"/>
</dbReference>
<organism evidence="3 4">
    <name type="scientific">Myroides albus</name>
    <dbReference type="NCBI Taxonomy" id="2562892"/>
    <lineage>
        <taxon>Bacteria</taxon>
        <taxon>Pseudomonadati</taxon>
        <taxon>Bacteroidota</taxon>
        <taxon>Flavobacteriia</taxon>
        <taxon>Flavobacteriales</taxon>
        <taxon>Flavobacteriaceae</taxon>
        <taxon>Myroides</taxon>
    </lineage>
</organism>
<gene>
    <name evidence="3" type="ORF">GJV76_14245</name>
</gene>
<dbReference type="AlphaFoldDB" id="A0A6I3LPL4"/>
<keyword evidence="1" id="KW-0472">Membrane</keyword>
<dbReference type="Proteomes" id="UP000438760">
    <property type="component" value="Unassembled WGS sequence"/>
</dbReference>
<dbReference type="EMBL" id="WMJX01000055">
    <property type="protein sequence ID" value="MTG99270.1"/>
    <property type="molecule type" value="Genomic_DNA"/>
</dbReference>
<feature type="transmembrane region" description="Helical" evidence="1">
    <location>
        <begin position="12"/>
        <end position="31"/>
    </location>
</feature>
<keyword evidence="3" id="KW-0645">Protease</keyword>